<dbReference type="AlphaFoldDB" id="A0A4C1T2I3"/>
<organism evidence="2 3">
    <name type="scientific">Eumeta variegata</name>
    <name type="common">Bagworm moth</name>
    <name type="synonym">Eumeta japonica</name>
    <dbReference type="NCBI Taxonomy" id="151549"/>
    <lineage>
        <taxon>Eukaryota</taxon>
        <taxon>Metazoa</taxon>
        <taxon>Ecdysozoa</taxon>
        <taxon>Arthropoda</taxon>
        <taxon>Hexapoda</taxon>
        <taxon>Insecta</taxon>
        <taxon>Pterygota</taxon>
        <taxon>Neoptera</taxon>
        <taxon>Endopterygota</taxon>
        <taxon>Lepidoptera</taxon>
        <taxon>Glossata</taxon>
        <taxon>Ditrysia</taxon>
        <taxon>Tineoidea</taxon>
        <taxon>Psychidae</taxon>
        <taxon>Oiketicinae</taxon>
        <taxon>Eumeta</taxon>
    </lineage>
</organism>
<sequence>MYVQLNGRSQSRQRSRSAERATRTLPGQSSCPSVSTSKIARRSKRQQHQNNANKVLKCKLSNLKSNTHKRSMEKLNSAQQVLSMAGKLCMRQYRQAKHKRLSKSTPVSNTSTRLRLLDIISKNMLGFVNQTEATFFQHEYDTRTCKGVRNG</sequence>
<evidence type="ECO:0000256" key="1">
    <source>
        <dbReference type="SAM" id="MobiDB-lite"/>
    </source>
</evidence>
<feature type="region of interest" description="Disordered" evidence="1">
    <location>
        <begin position="1"/>
        <end position="54"/>
    </location>
</feature>
<feature type="compositionally biased region" description="Polar residues" evidence="1">
    <location>
        <begin position="25"/>
        <end position="38"/>
    </location>
</feature>
<gene>
    <name evidence="2" type="ORF">EVAR_100696_1</name>
</gene>
<dbReference type="Proteomes" id="UP000299102">
    <property type="component" value="Unassembled WGS sequence"/>
</dbReference>
<accession>A0A4C1T2I3</accession>
<protein>
    <submittedName>
        <fullName evidence="2">Uncharacterized protein</fullName>
    </submittedName>
</protein>
<reference evidence="2 3" key="1">
    <citation type="journal article" date="2019" name="Commun. Biol.">
        <title>The bagworm genome reveals a unique fibroin gene that provides high tensile strength.</title>
        <authorList>
            <person name="Kono N."/>
            <person name="Nakamura H."/>
            <person name="Ohtoshi R."/>
            <person name="Tomita M."/>
            <person name="Numata K."/>
            <person name="Arakawa K."/>
        </authorList>
    </citation>
    <scope>NUCLEOTIDE SEQUENCE [LARGE SCALE GENOMIC DNA]</scope>
</reference>
<name>A0A4C1T2I3_EUMVA</name>
<evidence type="ECO:0000313" key="2">
    <source>
        <dbReference type="EMBL" id="GBP07491.1"/>
    </source>
</evidence>
<dbReference type="EMBL" id="BGZK01004191">
    <property type="protein sequence ID" value="GBP07491.1"/>
    <property type="molecule type" value="Genomic_DNA"/>
</dbReference>
<comment type="caution">
    <text evidence="2">The sequence shown here is derived from an EMBL/GenBank/DDBJ whole genome shotgun (WGS) entry which is preliminary data.</text>
</comment>
<proteinExistence type="predicted"/>
<evidence type="ECO:0000313" key="3">
    <source>
        <dbReference type="Proteomes" id="UP000299102"/>
    </source>
</evidence>
<keyword evidence="3" id="KW-1185">Reference proteome</keyword>